<gene>
    <name evidence="3" type="ORF">SAMN02745161_1826</name>
</gene>
<keyword evidence="1" id="KW-0547">Nucleotide-binding</keyword>
<dbReference type="SUPFAM" id="SSF56059">
    <property type="entry name" value="Glutathione synthetase ATP-binding domain-like"/>
    <property type="match status" value="1"/>
</dbReference>
<evidence type="ECO:0000256" key="1">
    <source>
        <dbReference type="PROSITE-ProRule" id="PRU00409"/>
    </source>
</evidence>
<dbReference type="Pfam" id="PF02655">
    <property type="entry name" value="ATP-grasp_3"/>
    <property type="match status" value="1"/>
</dbReference>
<dbReference type="InterPro" id="IPR011761">
    <property type="entry name" value="ATP-grasp"/>
</dbReference>
<dbReference type="Proteomes" id="UP000184694">
    <property type="component" value="Unassembled WGS sequence"/>
</dbReference>
<dbReference type="PROSITE" id="PS50975">
    <property type="entry name" value="ATP_GRASP"/>
    <property type="match status" value="1"/>
</dbReference>
<dbReference type="EMBL" id="FSRG01000005">
    <property type="protein sequence ID" value="SIO11500.1"/>
    <property type="molecule type" value="Genomic_DNA"/>
</dbReference>
<feature type="domain" description="ATP-grasp" evidence="2">
    <location>
        <begin position="140"/>
        <end position="342"/>
    </location>
</feature>
<dbReference type="InterPro" id="IPR003806">
    <property type="entry name" value="ATP-grasp_PylC-type"/>
</dbReference>
<keyword evidence="1" id="KW-0067">ATP-binding</keyword>
<dbReference type="RefSeq" id="WP_074216626.1">
    <property type="nucleotide sequence ID" value="NZ_FSRG01000005.1"/>
</dbReference>
<keyword evidence="4" id="KW-1185">Reference proteome</keyword>
<name>A0A1N6GVB4_9BACT</name>
<reference evidence="4" key="1">
    <citation type="submission" date="2016-11" db="EMBL/GenBank/DDBJ databases">
        <authorList>
            <person name="Varghese N."/>
            <person name="Submissions S."/>
        </authorList>
    </citation>
    <scope>NUCLEOTIDE SEQUENCE [LARGE SCALE GENOMIC DNA]</scope>
    <source>
        <strain evidence="4">DSM 17456</strain>
    </source>
</reference>
<dbReference type="OrthoDB" id="2068051at2"/>
<proteinExistence type="predicted"/>
<dbReference type="GO" id="GO:0005524">
    <property type="term" value="F:ATP binding"/>
    <property type="evidence" value="ECO:0007669"/>
    <property type="project" value="UniProtKB-UniRule"/>
</dbReference>
<evidence type="ECO:0000313" key="3">
    <source>
        <dbReference type="EMBL" id="SIO11500.1"/>
    </source>
</evidence>
<evidence type="ECO:0000259" key="2">
    <source>
        <dbReference type="PROSITE" id="PS50975"/>
    </source>
</evidence>
<dbReference type="STRING" id="1121457.SAMN02745161_1826"/>
<protein>
    <submittedName>
        <fullName evidence="3">ATP-grasp domain-containing protein</fullName>
    </submittedName>
</protein>
<dbReference type="AlphaFoldDB" id="A0A1N6GVB4"/>
<organism evidence="3 4">
    <name type="scientific">Halodesulfovibrio marinisediminis DSM 17456</name>
    <dbReference type="NCBI Taxonomy" id="1121457"/>
    <lineage>
        <taxon>Bacteria</taxon>
        <taxon>Pseudomonadati</taxon>
        <taxon>Thermodesulfobacteriota</taxon>
        <taxon>Desulfovibrionia</taxon>
        <taxon>Desulfovibrionales</taxon>
        <taxon>Desulfovibrionaceae</taxon>
        <taxon>Halodesulfovibrio</taxon>
    </lineage>
</organism>
<dbReference type="Gene3D" id="3.30.470.20">
    <property type="entry name" value="ATP-grasp fold, B domain"/>
    <property type="match status" value="1"/>
</dbReference>
<dbReference type="GO" id="GO:0046872">
    <property type="term" value="F:metal ion binding"/>
    <property type="evidence" value="ECO:0007669"/>
    <property type="project" value="InterPro"/>
</dbReference>
<sequence>MPTERSTYRKHLHGKIKDRKIVWVGSRGCDAIPLTDFKNPIVSICYGSPAQHEAITEHTYEEMMHQRVNPYTYEASSDTSDGIKELRRILIKELEEPCCLIPYKPMSFIDTAYFLHHKHTKMLGLFSELQQTFNHKTWIETALHDAGIRTIPWTYLEINESSKQEIFRATMEAPIMLRVHAASAGSGLIRIDSKETFEAAWEWLTQNKAPLIAYSPYFSGASSLAASATVFSDGRVALHPLSLQCIGVPELTPHNAGYSGNDFGMIRDLPASTINHLEAMVRDVGQWLASRGFIGAFGIDALLHEEQLYFIEANPRFLGSSKMCSSIDRALDRPDVYMTHMASFLELPPPPQVPLRELIVMQPQLGQMIFHNTQPHFVTVKKKPVEYEKLPFGVTQTPEASVSVAPGGPISTLNWNEPLLRTNGTLNETGQFIADTFLESITIYPQGLSPERPKRIIK</sequence>
<accession>A0A1N6GVB4</accession>
<evidence type="ECO:0000313" key="4">
    <source>
        <dbReference type="Proteomes" id="UP000184694"/>
    </source>
</evidence>